<evidence type="ECO:0000259" key="10">
    <source>
        <dbReference type="PROSITE" id="PS50164"/>
    </source>
</evidence>
<evidence type="ECO:0000313" key="12">
    <source>
        <dbReference type="Proteomes" id="UP000195402"/>
    </source>
</evidence>
<keyword evidence="5 8" id="KW-0233">DNA recombination</keyword>
<dbReference type="GO" id="GO:0000724">
    <property type="term" value="P:double-strand break repair via homologous recombination"/>
    <property type="evidence" value="ECO:0007669"/>
    <property type="project" value="TreeGrafter"/>
</dbReference>
<evidence type="ECO:0000256" key="1">
    <source>
        <dbReference type="ARBA" id="ARBA00022722"/>
    </source>
</evidence>
<evidence type="ECO:0000256" key="6">
    <source>
        <dbReference type="ARBA" id="ARBA00023204"/>
    </source>
</evidence>
<feature type="domain" description="GIY-YIG" evidence="10">
    <location>
        <begin position="40"/>
        <end position="122"/>
    </location>
</feature>
<dbReference type="FunFam" id="3.40.1440.10:FF:000005">
    <property type="entry name" value="Structure-specific endonuclease subunit SLX1 homolog"/>
    <property type="match status" value="1"/>
</dbReference>
<comment type="subunit">
    <text evidence="8">Forms a heterodimer with a member of the SLX4 family.</text>
</comment>
<keyword evidence="1 8" id="KW-0540">Nuclease</keyword>
<comment type="similarity">
    <text evidence="8">Belongs to the SLX1 family.</text>
</comment>
<dbReference type="AlphaFoldDB" id="A0A200QQ91"/>
<dbReference type="STRING" id="56857.A0A200QQ91"/>
<dbReference type="GO" id="GO:0017108">
    <property type="term" value="F:5'-flap endonuclease activity"/>
    <property type="evidence" value="ECO:0007669"/>
    <property type="project" value="InterPro"/>
</dbReference>
<accession>A0A200QQ91</accession>
<dbReference type="CDD" id="cd10455">
    <property type="entry name" value="GIY-YIG_SLX1"/>
    <property type="match status" value="1"/>
</dbReference>
<keyword evidence="7 8" id="KW-0539">Nucleus</keyword>
<dbReference type="InterPro" id="IPR027520">
    <property type="entry name" value="Slx1"/>
</dbReference>
<dbReference type="EMBL" id="MVGT01001372">
    <property type="protein sequence ID" value="OVA12654.1"/>
    <property type="molecule type" value="Genomic_DNA"/>
</dbReference>
<evidence type="ECO:0000256" key="8">
    <source>
        <dbReference type="HAMAP-Rule" id="MF_03100"/>
    </source>
</evidence>
<evidence type="ECO:0000256" key="9">
    <source>
        <dbReference type="SAM" id="MobiDB-lite"/>
    </source>
</evidence>
<dbReference type="GO" id="GO:0033557">
    <property type="term" value="C:Slx1-Slx4 complex"/>
    <property type="evidence" value="ECO:0007669"/>
    <property type="project" value="UniProtKB-UniRule"/>
</dbReference>
<gene>
    <name evidence="11" type="ORF">BVC80_9017g6</name>
</gene>
<proteinExistence type="inferred from homology"/>
<dbReference type="OrthoDB" id="24645at2759"/>
<feature type="compositionally biased region" description="Basic and acidic residues" evidence="9">
    <location>
        <begin position="259"/>
        <end position="270"/>
    </location>
</feature>
<protein>
    <recommendedName>
        <fullName evidence="8">Structure-specific endonuclease subunit SLX1 homolog</fullName>
        <ecNumber evidence="8">3.1.-.-</ecNumber>
    </recommendedName>
</protein>
<evidence type="ECO:0000256" key="3">
    <source>
        <dbReference type="ARBA" id="ARBA00022763"/>
    </source>
</evidence>
<dbReference type="InterPro" id="IPR050381">
    <property type="entry name" value="SLX1_endonuclease"/>
</dbReference>
<dbReference type="InterPro" id="IPR000305">
    <property type="entry name" value="GIY-YIG_endonuc"/>
</dbReference>
<organism evidence="11 12">
    <name type="scientific">Macleaya cordata</name>
    <name type="common">Five-seeded plume-poppy</name>
    <name type="synonym">Bocconia cordata</name>
    <dbReference type="NCBI Taxonomy" id="56857"/>
    <lineage>
        <taxon>Eukaryota</taxon>
        <taxon>Viridiplantae</taxon>
        <taxon>Streptophyta</taxon>
        <taxon>Embryophyta</taxon>
        <taxon>Tracheophyta</taxon>
        <taxon>Spermatophyta</taxon>
        <taxon>Magnoliopsida</taxon>
        <taxon>Ranunculales</taxon>
        <taxon>Papaveraceae</taxon>
        <taxon>Papaveroideae</taxon>
        <taxon>Macleaya</taxon>
    </lineage>
</organism>
<dbReference type="OMA" id="ELPCYIG"/>
<comment type="subcellular location">
    <subcellularLocation>
        <location evidence="8">Nucleus</location>
    </subcellularLocation>
</comment>
<evidence type="ECO:0000256" key="5">
    <source>
        <dbReference type="ARBA" id="ARBA00023172"/>
    </source>
</evidence>
<feature type="compositionally biased region" description="Basic and acidic residues" evidence="9">
    <location>
        <begin position="1"/>
        <end position="13"/>
    </location>
</feature>
<feature type="compositionally biased region" description="Low complexity" evidence="9">
    <location>
        <begin position="514"/>
        <end position="523"/>
    </location>
</feature>
<dbReference type="Pfam" id="PF01541">
    <property type="entry name" value="GIY-YIG"/>
    <property type="match status" value="1"/>
</dbReference>
<evidence type="ECO:0000256" key="7">
    <source>
        <dbReference type="ARBA" id="ARBA00023242"/>
    </source>
</evidence>
<reference evidence="11 12" key="1">
    <citation type="journal article" date="2017" name="Mol. Plant">
        <title>The Genome of Medicinal Plant Macleaya cordata Provides New Insights into Benzylisoquinoline Alkaloids Metabolism.</title>
        <authorList>
            <person name="Liu X."/>
            <person name="Liu Y."/>
            <person name="Huang P."/>
            <person name="Ma Y."/>
            <person name="Qing Z."/>
            <person name="Tang Q."/>
            <person name="Cao H."/>
            <person name="Cheng P."/>
            <person name="Zheng Y."/>
            <person name="Yuan Z."/>
            <person name="Zhou Y."/>
            <person name="Liu J."/>
            <person name="Tang Z."/>
            <person name="Zhuo Y."/>
            <person name="Zhang Y."/>
            <person name="Yu L."/>
            <person name="Huang J."/>
            <person name="Yang P."/>
            <person name="Peng Q."/>
            <person name="Zhang J."/>
            <person name="Jiang W."/>
            <person name="Zhang Z."/>
            <person name="Lin K."/>
            <person name="Ro D.K."/>
            <person name="Chen X."/>
            <person name="Xiong X."/>
            <person name="Shang Y."/>
            <person name="Huang S."/>
            <person name="Zeng J."/>
        </authorList>
    </citation>
    <scope>NUCLEOTIDE SEQUENCE [LARGE SCALE GENOMIC DNA]</scope>
    <source>
        <strain evidence="12">cv. BLH2017</strain>
        <tissue evidence="11">Root</tissue>
    </source>
</reference>
<dbReference type="InterPro" id="IPR035901">
    <property type="entry name" value="GIY-YIG_endonuc_sf"/>
</dbReference>
<dbReference type="Proteomes" id="UP000195402">
    <property type="component" value="Unassembled WGS sequence"/>
</dbReference>
<evidence type="ECO:0000313" key="11">
    <source>
        <dbReference type="EMBL" id="OVA12654.1"/>
    </source>
</evidence>
<dbReference type="Gene3D" id="3.40.1440.10">
    <property type="entry name" value="GIY-YIG endonuclease"/>
    <property type="match status" value="1"/>
</dbReference>
<dbReference type="PANTHER" id="PTHR20208:SF10">
    <property type="entry name" value="STRUCTURE-SPECIFIC ENDONUCLEASE SUBUNIT SLX1"/>
    <property type="match status" value="1"/>
</dbReference>
<keyword evidence="4 8" id="KW-0378">Hydrolase</keyword>
<name>A0A200QQ91_MACCD</name>
<keyword evidence="12" id="KW-1185">Reference proteome</keyword>
<comment type="function">
    <text evidence="8">Catalytic subunit of a heterodimeric structure-specific endonuclease that resolves DNA secondary structures generated during DNA repair and recombination. Has endonuclease activity towards branched DNA substrates, introducing single-strand cuts in duplex DNA close to junctions with ss-DNA.</text>
</comment>
<keyword evidence="2 8" id="KW-0255">Endonuclease</keyword>
<feature type="region of interest" description="Disordered" evidence="9">
    <location>
        <begin position="1"/>
        <end position="32"/>
    </location>
</feature>
<comment type="caution">
    <text evidence="8">Lacks conserved residue(s) required for the propagation of feature annotation.</text>
</comment>
<dbReference type="HAMAP" id="MF_03100">
    <property type="entry name" value="Endonuc_su_Slx1"/>
    <property type="match status" value="1"/>
</dbReference>
<comment type="caution">
    <text evidence="11">The sequence shown here is derived from an EMBL/GenBank/DDBJ whole genome shotgun (WGS) entry which is preliminary data.</text>
</comment>
<feature type="region of interest" description="Disordered" evidence="9">
    <location>
        <begin position="251"/>
        <end position="270"/>
    </location>
</feature>
<evidence type="ECO:0000256" key="4">
    <source>
        <dbReference type="ARBA" id="ARBA00022801"/>
    </source>
</evidence>
<dbReference type="PANTHER" id="PTHR20208">
    <property type="entry name" value="STRUCTURE-SPECIFIC ENDONUCLEASE SUBUNIT SLX1"/>
    <property type="match status" value="1"/>
</dbReference>
<evidence type="ECO:0000256" key="2">
    <source>
        <dbReference type="ARBA" id="ARBA00022759"/>
    </source>
</evidence>
<dbReference type="InParanoid" id="A0A200QQ91"/>
<feature type="region of interest" description="Disordered" evidence="9">
    <location>
        <begin position="502"/>
        <end position="523"/>
    </location>
</feature>
<dbReference type="PROSITE" id="PS50164">
    <property type="entry name" value="GIY_YIG"/>
    <property type="match status" value="1"/>
</dbReference>
<dbReference type="EC" id="3.1.-.-" evidence="8"/>
<sequence length="568" mass="63872">MRKRKELAEERSETLISNTEGGSKEINKDEEEEEEEGEKGFFACYLLCSLCPRFKGHTYIGFTINPCRRIRQHNGEITSGAWRTKRKRPWEMILCIYGFPTNVSALQFEWAWQHPRESLAVRKAAASFKSFSGIARSIKLAYTMLTLPPWESLKLTVNFFSTKYTKHSAGCPSLPKQMKVQVCPMDELPCYIGVGRISDENEDHEEWGNEDDENGNVDRNLSESLMDISVDNTEAHQGTDHDWQRWIEDDSLIQPRDPPSPREEDNERPFRLVDSPWRPLSTSIASLVNIGGTVEYRDPFGLTKETGNMLGRAINQLHTTITAASGNQSPSRNSLLCPSEVGIRQLRDSLSPREEEDGSLPLCVVDSAAKTPFSSITGLANTVKVVEDRDSFGLIEKTGNKLWKASKQLATTITAASDNRSPSKNSLLCPLEVDFRQSIDLFSRREEECRPPMCLIDSPMETPHSSITASADRVVAVEDREPFGLVEESSNKMELPNKQQLRTPTAANNDQPPSSSNNNVHSSSEVEVINLLTPSSDCIIYSFHKKKRASLTRRDIIDLTKSPIFVQL</sequence>
<dbReference type="GO" id="GO:0008821">
    <property type="term" value="F:crossover junction DNA endonuclease activity"/>
    <property type="evidence" value="ECO:0007669"/>
    <property type="project" value="TreeGrafter"/>
</dbReference>
<keyword evidence="3 8" id="KW-0227">DNA damage</keyword>
<keyword evidence="6 8" id="KW-0234">DNA repair</keyword>
<feature type="compositionally biased region" description="Polar residues" evidence="9">
    <location>
        <begin position="502"/>
        <end position="513"/>
    </location>
</feature>
<comment type="cofactor">
    <cofactor evidence="8">
        <name>a divalent metal cation</name>
        <dbReference type="ChEBI" id="CHEBI:60240"/>
    </cofactor>
</comment>